<dbReference type="Proteomes" id="UP000006589">
    <property type="component" value="Chromosome"/>
</dbReference>
<gene>
    <name evidence="1" type="ordered locus">Mrad2831_2953</name>
</gene>
<sequence>MGSSSMLNADPLVQRPKLVNAALLARALDGLRPQVASPIEMWQRLTDQYVVDLDAVAALLPADEPETHWLPARD</sequence>
<evidence type="ECO:0000313" key="2">
    <source>
        <dbReference type="Proteomes" id="UP000006589"/>
    </source>
</evidence>
<dbReference type="EMBL" id="CP001001">
    <property type="protein sequence ID" value="ACB24937.1"/>
    <property type="molecule type" value="Genomic_DNA"/>
</dbReference>
<evidence type="ECO:0000313" key="1">
    <source>
        <dbReference type="EMBL" id="ACB24937.1"/>
    </source>
</evidence>
<name>B1M4P1_METRJ</name>
<dbReference type="KEGG" id="mrd:Mrad2831_2953"/>
<organism evidence="1 2">
    <name type="scientific">Methylobacterium radiotolerans (strain ATCC 27329 / DSM 1819 / JCM 2831 / NBRC 15690 / NCIMB 10815 / 0-1)</name>
    <dbReference type="NCBI Taxonomy" id="426355"/>
    <lineage>
        <taxon>Bacteria</taxon>
        <taxon>Pseudomonadati</taxon>
        <taxon>Pseudomonadota</taxon>
        <taxon>Alphaproteobacteria</taxon>
        <taxon>Hyphomicrobiales</taxon>
        <taxon>Methylobacteriaceae</taxon>
        <taxon>Methylobacterium</taxon>
    </lineage>
</organism>
<dbReference type="AlphaFoldDB" id="B1M4P1"/>
<protein>
    <submittedName>
        <fullName evidence="1">Uncharacterized protein</fullName>
    </submittedName>
</protein>
<proteinExistence type="predicted"/>
<dbReference type="eggNOG" id="ENOG50310AM">
    <property type="taxonomic scope" value="Bacteria"/>
</dbReference>
<dbReference type="HOGENOM" id="CLU_2771195_0_0_5"/>
<accession>B1M4P1</accession>
<reference evidence="1" key="1">
    <citation type="submission" date="2008-03" db="EMBL/GenBank/DDBJ databases">
        <title>Complete sequence of chromosome of Methylobacterium radiotolerans JCM 2831.</title>
        <authorList>
            <consortium name="US DOE Joint Genome Institute"/>
            <person name="Copeland A."/>
            <person name="Lucas S."/>
            <person name="Lapidus A."/>
            <person name="Glavina del Rio T."/>
            <person name="Dalin E."/>
            <person name="Tice H."/>
            <person name="Bruce D."/>
            <person name="Goodwin L."/>
            <person name="Pitluck S."/>
            <person name="Kiss H."/>
            <person name="Brettin T."/>
            <person name="Detter J.C."/>
            <person name="Han C."/>
            <person name="Kuske C.R."/>
            <person name="Schmutz J."/>
            <person name="Larimer F."/>
            <person name="Land M."/>
            <person name="Hauser L."/>
            <person name="Kyrpides N."/>
            <person name="Mikhailova N."/>
            <person name="Marx C.J."/>
            <person name="Richardson P."/>
        </authorList>
    </citation>
    <scope>NUCLEOTIDE SEQUENCE [LARGE SCALE GENOMIC DNA]</scope>
    <source>
        <strain evidence="1">JCM 2831</strain>
    </source>
</reference>